<dbReference type="AlphaFoldDB" id="A0A0F9FEY8"/>
<dbReference type="EMBL" id="LAZR01030701">
    <property type="protein sequence ID" value="KKL55820.1"/>
    <property type="molecule type" value="Genomic_DNA"/>
</dbReference>
<comment type="caution">
    <text evidence="1">The sequence shown here is derived from an EMBL/GenBank/DDBJ whole genome shotgun (WGS) entry which is preliminary data.</text>
</comment>
<dbReference type="Pfam" id="PF14281">
    <property type="entry name" value="PDDEXK_4"/>
    <property type="match status" value="1"/>
</dbReference>
<proteinExistence type="predicted"/>
<sequence>MNDKDIINQLNDLVQESDFIELNKLLQSKFNLFQLLNIETKEIYYSKILGWLLNPQENHKLGDIFLREFLKTLIRNNERSNYFHDMQIEYIDIDCIPLDNVKVFVEKPILSQKRLDIIIEILSLVEDENWIIVIENKIYSHESPNQTKNYAKELFEKYPIKKKICVFLTRSGKEPSSKKFIPCKWIEVRNILVDLLENFSISNEIKHFLNQFKNSIEVFVMENPDLERLYSKLFQKYDDVFKFLLPKYSEYKSAPYLEYTEMVEEKLKQKFGEDNWVFENGKGWNIIGKNRWVEIQKRNNWAKSKYSIVTRIETKIENDEVIKIYIYSLSKLPNKLLKIYKNKIKNSINNPTRKKSVYDQYFNFNPDQSALLNYTVIDNFSERVIEQVPQFVTDELGKIIQEYEGIFDNAIEELEKESV</sequence>
<name>A0A0F9FEY8_9ZZZZ</name>
<organism evidence="1">
    <name type="scientific">marine sediment metagenome</name>
    <dbReference type="NCBI Taxonomy" id="412755"/>
    <lineage>
        <taxon>unclassified sequences</taxon>
        <taxon>metagenomes</taxon>
        <taxon>ecological metagenomes</taxon>
    </lineage>
</organism>
<evidence type="ECO:0000313" key="1">
    <source>
        <dbReference type="EMBL" id="KKL55820.1"/>
    </source>
</evidence>
<gene>
    <name evidence="1" type="ORF">LCGC14_2251590</name>
</gene>
<accession>A0A0F9FEY8</accession>
<reference evidence="1" key="1">
    <citation type="journal article" date="2015" name="Nature">
        <title>Complex archaea that bridge the gap between prokaryotes and eukaryotes.</title>
        <authorList>
            <person name="Spang A."/>
            <person name="Saw J.H."/>
            <person name="Jorgensen S.L."/>
            <person name="Zaremba-Niedzwiedzka K."/>
            <person name="Martijn J."/>
            <person name="Lind A.E."/>
            <person name="van Eijk R."/>
            <person name="Schleper C."/>
            <person name="Guy L."/>
            <person name="Ettema T.J."/>
        </authorList>
    </citation>
    <scope>NUCLEOTIDE SEQUENCE</scope>
</reference>
<dbReference type="InterPro" id="IPR029470">
    <property type="entry name" value="PDDEXK_4"/>
</dbReference>
<protein>
    <submittedName>
        <fullName evidence="1">Uncharacterized protein</fullName>
    </submittedName>
</protein>